<accession>A0ABV4XMH2</accession>
<dbReference type="Pfam" id="PF00005">
    <property type="entry name" value="ABC_tran"/>
    <property type="match status" value="1"/>
</dbReference>
<evidence type="ECO:0000256" key="1">
    <source>
        <dbReference type="ARBA" id="ARBA00004651"/>
    </source>
</evidence>
<keyword evidence="2 10" id="KW-0812">Transmembrane</keyword>
<dbReference type="InterPro" id="IPR003593">
    <property type="entry name" value="AAA+_ATPase"/>
</dbReference>
<evidence type="ECO:0000256" key="5">
    <source>
        <dbReference type="ARBA" id="ARBA00022840"/>
    </source>
</evidence>
<dbReference type="Pfam" id="PF00664">
    <property type="entry name" value="ABC_membrane"/>
    <property type="match status" value="1"/>
</dbReference>
<evidence type="ECO:0000256" key="9">
    <source>
        <dbReference type="ARBA" id="ARBA00043264"/>
    </source>
</evidence>
<dbReference type="PANTHER" id="PTHR24221:SF654">
    <property type="entry name" value="ATP-BINDING CASSETTE SUB-FAMILY B MEMBER 6"/>
    <property type="match status" value="1"/>
</dbReference>
<dbReference type="InterPro" id="IPR003439">
    <property type="entry name" value="ABC_transporter-like_ATP-bd"/>
</dbReference>
<reference evidence="14 15" key="1">
    <citation type="submission" date="2024-09" db="EMBL/GenBank/DDBJ databases">
        <title>Floridaenema gen nov. (Aerosakkonemataceae, Aerosakkonematales ord. nov., Cyanobacteria) from benthic tropical and subtropical fresh waters, with the description of four new species.</title>
        <authorList>
            <person name="Moretto J.A."/>
            <person name="Berthold D.E."/>
            <person name="Lefler F.W."/>
            <person name="Huang I.-S."/>
            <person name="Laughinghouse H. IV."/>
        </authorList>
    </citation>
    <scope>NUCLEOTIDE SEQUENCE [LARGE SCALE GENOMIC DNA]</scope>
    <source>
        <strain evidence="14 15">BLCC-F50</strain>
    </source>
</reference>
<feature type="domain" description="Peptidase C39" evidence="13">
    <location>
        <begin position="18"/>
        <end position="137"/>
    </location>
</feature>
<dbReference type="Gene3D" id="1.20.1560.10">
    <property type="entry name" value="ABC transporter type 1, transmembrane domain"/>
    <property type="match status" value="1"/>
</dbReference>
<gene>
    <name evidence="14" type="ORF">ACE1CI_08220</name>
</gene>
<evidence type="ECO:0000259" key="12">
    <source>
        <dbReference type="PROSITE" id="PS50929"/>
    </source>
</evidence>
<feature type="transmembrane region" description="Helical" evidence="10">
    <location>
        <begin position="203"/>
        <end position="222"/>
    </location>
</feature>
<protein>
    <submittedName>
        <fullName evidence="14">NHLP family bacteriocin export ABC transporter peptidase/permease/ATPase subunit</fullName>
    </submittedName>
</protein>
<feature type="transmembrane region" description="Helical" evidence="10">
    <location>
        <begin position="303"/>
        <end position="323"/>
    </location>
</feature>
<dbReference type="InterPro" id="IPR005074">
    <property type="entry name" value="Peptidase_C39"/>
</dbReference>
<evidence type="ECO:0000259" key="13">
    <source>
        <dbReference type="PROSITE" id="PS50990"/>
    </source>
</evidence>
<dbReference type="PROSITE" id="PS50929">
    <property type="entry name" value="ABC_TM1F"/>
    <property type="match status" value="1"/>
</dbReference>
<dbReference type="InterPro" id="IPR011527">
    <property type="entry name" value="ABC1_TM_dom"/>
</dbReference>
<feature type="transmembrane region" description="Helical" evidence="10">
    <location>
        <begin position="166"/>
        <end position="183"/>
    </location>
</feature>
<evidence type="ECO:0000256" key="8">
    <source>
        <dbReference type="ARBA" id="ARBA00023136"/>
    </source>
</evidence>
<keyword evidence="4" id="KW-0378">Hydrolase</keyword>
<feature type="domain" description="ABC transporter" evidence="11">
    <location>
        <begin position="491"/>
        <end position="724"/>
    </location>
</feature>
<name>A0ABV4XMH2_9CYAN</name>
<dbReference type="PANTHER" id="PTHR24221">
    <property type="entry name" value="ATP-BINDING CASSETTE SUB-FAMILY B"/>
    <property type="match status" value="1"/>
</dbReference>
<dbReference type="CDD" id="cd02420">
    <property type="entry name" value="Peptidase_C39D"/>
    <property type="match status" value="1"/>
</dbReference>
<keyword evidence="8 10" id="KW-0472">Membrane</keyword>
<dbReference type="EMBL" id="JBHFNR010000056">
    <property type="protein sequence ID" value="MFB2892915.1"/>
    <property type="molecule type" value="Genomic_DNA"/>
</dbReference>
<dbReference type="NCBIfam" id="TIGR03796">
    <property type="entry name" value="NHLM_micro_ABC1"/>
    <property type="match status" value="1"/>
</dbReference>
<keyword evidence="4" id="KW-0645">Protease</keyword>
<dbReference type="SUPFAM" id="SSF52540">
    <property type="entry name" value="P-loop containing nucleoside triphosphate hydrolases"/>
    <property type="match status" value="1"/>
</dbReference>
<sequence length="729" mass="80820">MAIPSLKTNLVKTPTVLQMEAVECGAAALGMILSYYGKFVPLAELRQECGVSRDGINAANLLKAAKHYGMEAKGYKKGLEALKELPVPYIVFWNFDHFLVVEGYDRDRVFLNDPASGRRKVTKEEFSQAYTGVVLEIKPGNEFKKGGQKRNTILALHERLKNSYDAVLLSILAGLFLTFPRLAVPAFSQVFTDEILVQGREDWLRPLLIGMVITAIVQSLLARLRLIYLRRLTIKLSVVMTGQFIWHTLRLPVGFYAQRFAGEIGNRAAINSKVVGVINSISTTVIDSMMLIFYAALMFMYDWVLTVMTISFAIINIITLQLLRRIRLDANLKISQQSSKLSGVTIDSLQSIETIKASGLESDLFAKFAGYHAKTINAQQELALQSQTLTLLPTILTSLATTALLVVGGFRVMDGSLTIGMLVAYQTLISSFLAPVNSLVNFGSTLQILEADLDRLDDVLQNPVDPEVTREETANQLTINDFPSFKLQGYVELRNISFGYNRLETPLIENFNLSLKPGQRVAIIGSSGSGKSTIAKLIAGLYLPWKGAILFDGISRQQIPRLVLANSLAMVEQDIFLFKGSVRENLTLWNSTIREENLVQACQDAAIHDFILSNLGGYDAEISEGGINLSGGQRQRLEIARALVMNPTILVLDEATSFLDTETELIIDRNLRRRGCSCIVIAHRLSTIRDCDEIIVLERGKVVQRGTHEELQQQGGTYANLLLTQVASY</sequence>
<evidence type="ECO:0000256" key="6">
    <source>
        <dbReference type="ARBA" id="ARBA00022927"/>
    </source>
</evidence>
<comment type="caution">
    <text evidence="14">The sequence shown here is derived from an EMBL/GenBank/DDBJ whole genome shotgun (WGS) entry which is preliminary data.</text>
</comment>
<dbReference type="InterPro" id="IPR039421">
    <property type="entry name" value="Type_1_exporter"/>
</dbReference>
<dbReference type="PROSITE" id="PS00211">
    <property type="entry name" value="ABC_TRANSPORTER_1"/>
    <property type="match status" value="1"/>
</dbReference>
<keyword evidence="6" id="KW-0653">Protein transport</keyword>
<evidence type="ECO:0000256" key="4">
    <source>
        <dbReference type="ARBA" id="ARBA00022807"/>
    </source>
</evidence>
<dbReference type="Proteomes" id="UP001576784">
    <property type="component" value="Unassembled WGS sequence"/>
</dbReference>
<dbReference type="CDD" id="cd18569">
    <property type="entry name" value="ABC_6TM_NHLM_bacteriocin"/>
    <property type="match status" value="1"/>
</dbReference>
<evidence type="ECO:0000256" key="7">
    <source>
        <dbReference type="ARBA" id="ARBA00022989"/>
    </source>
</evidence>
<keyword evidence="9" id="KW-0080">Bacteriocin transport</keyword>
<keyword evidence="5" id="KW-0067">ATP-binding</keyword>
<proteinExistence type="predicted"/>
<dbReference type="InterPro" id="IPR017871">
    <property type="entry name" value="ABC_transporter-like_CS"/>
</dbReference>
<evidence type="ECO:0000256" key="10">
    <source>
        <dbReference type="SAM" id="Phobius"/>
    </source>
</evidence>
<evidence type="ECO:0000259" key="11">
    <source>
        <dbReference type="PROSITE" id="PS50893"/>
    </source>
</evidence>
<dbReference type="PROSITE" id="PS50893">
    <property type="entry name" value="ABC_TRANSPORTER_2"/>
    <property type="match status" value="1"/>
</dbReference>
<evidence type="ECO:0000256" key="2">
    <source>
        <dbReference type="ARBA" id="ARBA00022692"/>
    </source>
</evidence>
<evidence type="ECO:0000256" key="3">
    <source>
        <dbReference type="ARBA" id="ARBA00022741"/>
    </source>
</evidence>
<keyword evidence="3" id="KW-0547">Nucleotide-binding</keyword>
<dbReference type="InterPro" id="IPR027417">
    <property type="entry name" value="P-loop_NTPase"/>
</dbReference>
<dbReference type="SMART" id="SM00382">
    <property type="entry name" value="AAA"/>
    <property type="match status" value="1"/>
</dbReference>
<organism evidence="14 15">
    <name type="scientific">Floridaenema flaviceps BLCC-F50</name>
    <dbReference type="NCBI Taxonomy" id="3153642"/>
    <lineage>
        <taxon>Bacteria</taxon>
        <taxon>Bacillati</taxon>
        <taxon>Cyanobacteriota</taxon>
        <taxon>Cyanophyceae</taxon>
        <taxon>Oscillatoriophycideae</taxon>
        <taxon>Aerosakkonematales</taxon>
        <taxon>Aerosakkonemataceae</taxon>
        <taxon>Floridanema</taxon>
        <taxon>Floridanema flaviceps</taxon>
    </lineage>
</organism>
<feature type="transmembrane region" description="Helical" evidence="10">
    <location>
        <begin position="389"/>
        <end position="410"/>
    </location>
</feature>
<dbReference type="InterPro" id="IPR022514">
    <property type="entry name" value="NHPM_micro_ABC1"/>
</dbReference>
<keyword evidence="7 10" id="KW-1133">Transmembrane helix</keyword>
<dbReference type="Pfam" id="PF03412">
    <property type="entry name" value="Peptidase_C39"/>
    <property type="match status" value="1"/>
</dbReference>
<dbReference type="SUPFAM" id="SSF90123">
    <property type="entry name" value="ABC transporter transmembrane region"/>
    <property type="match status" value="1"/>
</dbReference>
<dbReference type="Gene3D" id="3.90.70.10">
    <property type="entry name" value="Cysteine proteinases"/>
    <property type="match status" value="1"/>
</dbReference>
<keyword evidence="15" id="KW-1185">Reference proteome</keyword>
<dbReference type="RefSeq" id="WP_413262582.1">
    <property type="nucleotide sequence ID" value="NZ_JBHFNR010000056.1"/>
</dbReference>
<feature type="domain" description="ABC transmembrane type-1" evidence="12">
    <location>
        <begin position="168"/>
        <end position="447"/>
    </location>
</feature>
<dbReference type="PROSITE" id="PS50990">
    <property type="entry name" value="PEPTIDASE_C39"/>
    <property type="match status" value="1"/>
</dbReference>
<dbReference type="Gene3D" id="3.40.50.300">
    <property type="entry name" value="P-loop containing nucleotide triphosphate hydrolases"/>
    <property type="match status" value="1"/>
</dbReference>
<keyword evidence="6" id="KW-0813">Transport</keyword>
<evidence type="ECO:0000313" key="14">
    <source>
        <dbReference type="EMBL" id="MFB2892915.1"/>
    </source>
</evidence>
<evidence type="ECO:0000313" key="15">
    <source>
        <dbReference type="Proteomes" id="UP001576784"/>
    </source>
</evidence>
<comment type="subcellular location">
    <subcellularLocation>
        <location evidence="1">Cell membrane</location>
        <topology evidence="1">Multi-pass membrane protein</topology>
    </subcellularLocation>
</comment>
<feature type="transmembrane region" description="Helical" evidence="10">
    <location>
        <begin position="274"/>
        <end position="297"/>
    </location>
</feature>
<dbReference type="InterPro" id="IPR036640">
    <property type="entry name" value="ABC1_TM_sf"/>
</dbReference>
<keyword evidence="4" id="KW-0788">Thiol protease</keyword>